<dbReference type="EC" id="5.99.1.4" evidence="1"/>
<protein>
    <recommendedName>
        <fullName evidence="1">2-hydroxychromene-2-carboxylate isomerase</fullName>
        <ecNumber evidence="1">5.99.1.4</ecNumber>
    </recommendedName>
</protein>
<gene>
    <name evidence="3" type="ORF">RY831_07450</name>
</gene>
<dbReference type="PANTHER" id="PTHR42943">
    <property type="entry name" value="GLUTATHIONE S-TRANSFERASE KAPPA"/>
    <property type="match status" value="1"/>
</dbReference>
<comment type="catalytic activity">
    <reaction evidence="1">
        <text>2-hydroxychromene-2-carboxylate = (3E)-4-(2-hydroxyphenyl)-2-oxobut-3-enoate</text>
        <dbReference type="Rhea" id="RHEA:27401"/>
        <dbReference type="ChEBI" id="CHEBI:59350"/>
        <dbReference type="ChEBI" id="CHEBI:59353"/>
        <dbReference type="EC" id="5.99.1.4"/>
    </reaction>
</comment>
<dbReference type="RefSeq" id="WP_326505692.1">
    <property type="nucleotide sequence ID" value="NZ_JAWIIV010000004.1"/>
</dbReference>
<dbReference type="InterPro" id="IPR051924">
    <property type="entry name" value="GST_Kappa/NadH"/>
</dbReference>
<proteinExistence type="inferred from homology"/>
<evidence type="ECO:0000256" key="1">
    <source>
        <dbReference type="PIRNR" id="PIRNR006386"/>
    </source>
</evidence>
<evidence type="ECO:0000313" key="4">
    <source>
        <dbReference type="Proteomes" id="UP001352263"/>
    </source>
</evidence>
<dbReference type="Proteomes" id="UP001352263">
    <property type="component" value="Unassembled WGS sequence"/>
</dbReference>
<dbReference type="PANTHER" id="PTHR42943:SF2">
    <property type="entry name" value="GLUTATHIONE S-TRANSFERASE KAPPA 1"/>
    <property type="match status" value="1"/>
</dbReference>
<sequence>MNATTPIIWYFDFISPFSYLQHEQLSQLPPHTRIDFKPVLIAALLNHWGTTGPAELAPKRQWTYEHCLWLAHKHGIPMTMPPEHPFNPLPLLRLCIALGSTPEVIRRLFHWVWREGNTPSDETRFQALLQEMHVTPDMLAADEVKQQLRVNAEQAIGAGVFGVPSAVVDNRVFWGFDSTDMLLAYLGGDPFFQSPSYLRAADRPVGIQRRR</sequence>
<dbReference type="EMBL" id="JAWIIV010000004">
    <property type="protein sequence ID" value="MEC4718977.1"/>
    <property type="molecule type" value="Genomic_DNA"/>
</dbReference>
<evidence type="ECO:0000313" key="3">
    <source>
        <dbReference type="EMBL" id="MEC4718977.1"/>
    </source>
</evidence>
<dbReference type="InterPro" id="IPR036249">
    <property type="entry name" value="Thioredoxin-like_sf"/>
</dbReference>
<keyword evidence="1 3" id="KW-0413">Isomerase</keyword>
<name>A0ABU6J6R0_9BURK</name>
<dbReference type="InterPro" id="IPR014440">
    <property type="entry name" value="HCCAis_GSTk"/>
</dbReference>
<dbReference type="CDD" id="cd03022">
    <property type="entry name" value="DsbA_HCCA_Iso"/>
    <property type="match status" value="1"/>
</dbReference>
<keyword evidence="4" id="KW-1185">Reference proteome</keyword>
<evidence type="ECO:0000259" key="2">
    <source>
        <dbReference type="Pfam" id="PF01323"/>
    </source>
</evidence>
<dbReference type="Gene3D" id="3.40.30.10">
    <property type="entry name" value="Glutaredoxin"/>
    <property type="match status" value="1"/>
</dbReference>
<dbReference type="InterPro" id="IPR044087">
    <property type="entry name" value="NahD-like"/>
</dbReference>
<feature type="domain" description="DSBA-like thioredoxin" evidence="2">
    <location>
        <begin position="7"/>
        <end position="186"/>
    </location>
</feature>
<reference evidence="3 4" key="1">
    <citation type="submission" date="2023-10" db="EMBL/GenBank/DDBJ databases">
        <title>Noviherbaspirillum sp. CPCC 100848 genome assembly.</title>
        <authorList>
            <person name="Li X.Y."/>
            <person name="Fang X.M."/>
        </authorList>
    </citation>
    <scope>NUCLEOTIDE SEQUENCE [LARGE SCALE GENOMIC DNA]</scope>
    <source>
        <strain evidence="3 4">CPCC 100848</strain>
    </source>
</reference>
<organism evidence="3 4">
    <name type="scientific">Noviherbaspirillum album</name>
    <dbReference type="NCBI Taxonomy" id="3080276"/>
    <lineage>
        <taxon>Bacteria</taxon>
        <taxon>Pseudomonadati</taxon>
        <taxon>Pseudomonadota</taxon>
        <taxon>Betaproteobacteria</taxon>
        <taxon>Burkholderiales</taxon>
        <taxon>Oxalobacteraceae</taxon>
        <taxon>Noviherbaspirillum</taxon>
    </lineage>
</organism>
<dbReference type="PIRSF" id="PIRSF006386">
    <property type="entry name" value="HCCAis_GSTk"/>
    <property type="match status" value="1"/>
</dbReference>
<dbReference type="Pfam" id="PF01323">
    <property type="entry name" value="DSBA"/>
    <property type="match status" value="1"/>
</dbReference>
<comment type="similarity">
    <text evidence="1">Belongs to the GST superfamily. NadH family.</text>
</comment>
<comment type="caution">
    <text evidence="3">The sequence shown here is derived from an EMBL/GenBank/DDBJ whole genome shotgun (WGS) entry which is preliminary data.</text>
</comment>
<dbReference type="InterPro" id="IPR001853">
    <property type="entry name" value="DSBA-like_thioredoxin_dom"/>
</dbReference>
<dbReference type="GO" id="GO:0016853">
    <property type="term" value="F:isomerase activity"/>
    <property type="evidence" value="ECO:0007669"/>
    <property type="project" value="UniProtKB-KW"/>
</dbReference>
<dbReference type="SUPFAM" id="SSF52833">
    <property type="entry name" value="Thioredoxin-like"/>
    <property type="match status" value="1"/>
</dbReference>
<accession>A0ABU6J6R0</accession>